<protein>
    <submittedName>
        <fullName evidence="1">PRK06851 family protein</fullName>
    </submittedName>
</protein>
<evidence type="ECO:0000313" key="2">
    <source>
        <dbReference type="Proteomes" id="UP001139011"/>
    </source>
</evidence>
<proteinExistence type="predicted"/>
<comment type="caution">
    <text evidence="1">The sequence shown here is derived from an EMBL/GenBank/DDBJ whole genome shotgun (WGS) entry which is preliminary data.</text>
</comment>
<organism evidence="1 2">
    <name type="scientific">Fictibacillus marinisediminis</name>
    <dbReference type="NCBI Taxonomy" id="2878389"/>
    <lineage>
        <taxon>Bacteria</taxon>
        <taxon>Bacillati</taxon>
        <taxon>Bacillota</taxon>
        <taxon>Bacilli</taxon>
        <taxon>Bacillales</taxon>
        <taxon>Fictibacillaceae</taxon>
        <taxon>Fictibacillus</taxon>
    </lineage>
</organism>
<dbReference type="EMBL" id="JAIWJX010000002">
    <property type="protein sequence ID" value="MCK6257362.1"/>
    <property type="molecule type" value="Genomic_DNA"/>
</dbReference>
<name>A0A9X1XAL5_9BACL</name>
<evidence type="ECO:0000313" key="1">
    <source>
        <dbReference type="EMBL" id="MCK6257362.1"/>
    </source>
</evidence>
<dbReference type="CDD" id="cd00267">
    <property type="entry name" value="ABC_ATPase"/>
    <property type="match status" value="1"/>
</dbReference>
<dbReference type="AlphaFoldDB" id="A0A9X1XAL5"/>
<accession>A0A9X1XAL5</accession>
<dbReference type="InterPro" id="IPR027417">
    <property type="entry name" value="P-loop_NTPase"/>
</dbReference>
<dbReference type="SUPFAM" id="SSF52540">
    <property type="entry name" value="P-loop containing nucleoside triphosphate hydrolases"/>
    <property type="match status" value="1"/>
</dbReference>
<dbReference type="Proteomes" id="UP001139011">
    <property type="component" value="Unassembled WGS sequence"/>
</dbReference>
<reference evidence="1" key="1">
    <citation type="submission" date="2021-09" db="EMBL/GenBank/DDBJ databases">
        <title>Genome analysis of Fictibacillus sp. KIGAM418 isolated from marine sediment.</title>
        <authorList>
            <person name="Seo M.-J."/>
            <person name="Cho E.-S."/>
            <person name="Hwang C.Y."/>
        </authorList>
    </citation>
    <scope>NUCLEOTIDE SEQUENCE</scope>
    <source>
        <strain evidence="1">KIGAM418</strain>
    </source>
</reference>
<keyword evidence="2" id="KW-1185">Reference proteome</keyword>
<sequence>MLAEKGKGDWMGGKVLHYYAGGNTAKGYISLYDSALRGLKRVFLLQGGLRSDKSAFMNTVGETLRAEGYTIEYLHCASNNEWTEGLIVPDAGVGIIDDAVPEILKQAASENLQITILENERTTKNLSEHIDEIHQLNMDISAKFQKAYTTFAESLKAHDDIEDIYIANMSFAKANELTNELIDLFYGEETAGKTSNVKHRFLGAATPNGAVDYIQNLTEDICKRYFIKGRAGSGKSTMLKQIAAAGEEKGYDVEVYHCGFDPNSLDMVILREKGIAIFDSTAPHEYDPERGTDEIIDMYETCITPGTDEKFAAEIERTTKAYKEKMREAISYLAEARNMMVKLENLKCIRNTATSVSLYGFVEEEIKLSLKQNK</sequence>
<gene>
    <name evidence="1" type="ORF">LCY76_12235</name>
</gene>